<feature type="compositionally biased region" description="Polar residues" evidence="1">
    <location>
        <begin position="145"/>
        <end position="155"/>
    </location>
</feature>
<dbReference type="Proteomes" id="UP001620626">
    <property type="component" value="Unassembled WGS sequence"/>
</dbReference>
<dbReference type="AlphaFoldDB" id="A0ABD2I0J2"/>
<name>A0ABD2I0J2_9BILA</name>
<feature type="compositionally biased region" description="Basic and acidic residues" evidence="1">
    <location>
        <begin position="83"/>
        <end position="99"/>
    </location>
</feature>
<feature type="compositionally biased region" description="Low complexity" evidence="1">
    <location>
        <begin position="18"/>
        <end position="31"/>
    </location>
</feature>
<dbReference type="EMBL" id="JBICBT010001377">
    <property type="protein sequence ID" value="KAL3070825.1"/>
    <property type="molecule type" value="Genomic_DNA"/>
</dbReference>
<evidence type="ECO:0000313" key="3">
    <source>
        <dbReference type="Proteomes" id="UP001620626"/>
    </source>
</evidence>
<gene>
    <name evidence="2" type="ORF">niasHT_037801</name>
</gene>
<evidence type="ECO:0000313" key="2">
    <source>
        <dbReference type="EMBL" id="KAL3070825.1"/>
    </source>
</evidence>
<sequence length="267" mass="29170">MAHSVRSNRMSAQRRRASSTSSSTATRRTMAISPIHRRPRAAQSSRSCANPRRCSRTMAPAGRPAGRTATNSNSANTRAGTRRTAEAAAHGEHPADDGHGPAVAKRAKTDARRTRVLPVNSSRRREHEQRRRSPSVIMLPAAPLDNNNGTSSQTLGKRVSLDDAITRLAEAEEKRWTRVVRDTILPTASRIDKAFDAFENAIGGLRRAVTDVLTGTFEFVQKTSERHIVALRCIQQQIEEQQKQLDSENANDSSAGNDGDGGKSDDN</sequence>
<comment type="caution">
    <text evidence="2">The sequence shown here is derived from an EMBL/GenBank/DDBJ whole genome shotgun (WGS) entry which is preliminary data.</text>
</comment>
<protein>
    <submittedName>
        <fullName evidence="2">Uncharacterized protein</fullName>
    </submittedName>
</protein>
<proteinExistence type="predicted"/>
<reference evidence="2 3" key="1">
    <citation type="submission" date="2024-10" db="EMBL/GenBank/DDBJ databases">
        <authorList>
            <person name="Kim D."/>
        </authorList>
    </citation>
    <scope>NUCLEOTIDE SEQUENCE [LARGE SCALE GENOMIC DNA]</scope>
    <source>
        <strain evidence="2">BH-2024</strain>
    </source>
</reference>
<feature type="region of interest" description="Disordered" evidence="1">
    <location>
        <begin position="240"/>
        <end position="267"/>
    </location>
</feature>
<feature type="region of interest" description="Disordered" evidence="1">
    <location>
        <begin position="1"/>
        <end position="155"/>
    </location>
</feature>
<evidence type="ECO:0000256" key="1">
    <source>
        <dbReference type="SAM" id="MobiDB-lite"/>
    </source>
</evidence>
<keyword evidence="3" id="KW-1185">Reference proteome</keyword>
<accession>A0ABD2I0J2</accession>
<organism evidence="2 3">
    <name type="scientific">Heterodera trifolii</name>
    <dbReference type="NCBI Taxonomy" id="157864"/>
    <lineage>
        <taxon>Eukaryota</taxon>
        <taxon>Metazoa</taxon>
        <taxon>Ecdysozoa</taxon>
        <taxon>Nematoda</taxon>
        <taxon>Chromadorea</taxon>
        <taxon>Rhabditida</taxon>
        <taxon>Tylenchina</taxon>
        <taxon>Tylenchomorpha</taxon>
        <taxon>Tylenchoidea</taxon>
        <taxon>Heteroderidae</taxon>
        <taxon>Heteroderinae</taxon>
        <taxon>Heterodera</taxon>
    </lineage>
</organism>